<reference evidence="1" key="1">
    <citation type="journal article" date="2019" name="Sci. Rep.">
        <title>Draft genome of Tanacetum cinerariifolium, the natural source of mosquito coil.</title>
        <authorList>
            <person name="Yamashiro T."/>
            <person name="Shiraishi A."/>
            <person name="Satake H."/>
            <person name="Nakayama K."/>
        </authorList>
    </citation>
    <scope>NUCLEOTIDE SEQUENCE</scope>
</reference>
<dbReference type="AlphaFoldDB" id="A0A699HS61"/>
<accession>A0A699HS61</accession>
<dbReference type="EMBL" id="BKCJ010196856">
    <property type="protein sequence ID" value="GEY64955.1"/>
    <property type="molecule type" value="Genomic_DNA"/>
</dbReference>
<protein>
    <submittedName>
        <fullName evidence="1">Uncharacterized protein</fullName>
    </submittedName>
</protein>
<evidence type="ECO:0000313" key="1">
    <source>
        <dbReference type="EMBL" id="GEY64955.1"/>
    </source>
</evidence>
<gene>
    <name evidence="1" type="ORF">Tci_436929</name>
</gene>
<proteinExistence type="predicted"/>
<name>A0A699HS61_TANCI</name>
<organism evidence="1">
    <name type="scientific">Tanacetum cinerariifolium</name>
    <name type="common">Dalmatian daisy</name>
    <name type="synonym">Chrysanthemum cinerariifolium</name>
    <dbReference type="NCBI Taxonomy" id="118510"/>
    <lineage>
        <taxon>Eukaryota</taxon>
        <taxon>Viridiplantae</taxon>
        <taxon>Streptophyta</taxon>
        <taxon>Embryophyta</taxon>
        <taxon>Tracheophyta</taxon>
        <taxon>Spermatophyta</taxon>
        <taxon>Magnoliopsida</taxon>
        <taxon>eudicotyledons</taxon>
        <taxon>Gunneridae</taxon>
        <taxon>Pentapetalae</taxon>
        <taxon>asterids</taxon>
        <taxon>campanulids</taxon>
        <taxon>Asterales</taxon>
        <taxon>Asteraceae</taxon>
        <taxon>Asteroideae</taxon>
        <taxon>Anthemideae</taxon>
        <taxon>Anthemidinae</taxon>
        <taxon>Tanacetum</taxon>
    </lineage>
</organism>
<comment type="caution">
    <text evidence="1">The sequence shown here is derived from an EMBL/GenBank/DDBJ whole genome shotgun (WGS) entry which is preliminary data.</text>
</comment>
<sequence>MATNPNDVRLTVLMALQEAHDEEACLKEQMLSLMHLFTDKFTNRRPEINRLMTLPDHPLIEYGRYALRCMTVADMRNASYLKMARDELLRSMEEKRELIKNYKEM</sequence>